<feature type="compositionally biased region" description="Polar residues" evidence="1">
    <location>
        <begin position="118"/>
        <end position="130"/>
    </location>
</feature>
<dbReference type="EMBL" id="BAABCN010000002">
    <property type="protein sequence ID" value="GAA3866629.1"/>
    <property type="molecule type" value="Genomic_DNA"/>
</dbReference>
<feature type="signal peptide" evidence="2">
    <location>
        <begin position="1"/>
        <end position="23"/>
    </location>
</feature>
<sequence>MTRLRFAATATALALALGLGGCAGSPPGITAGTSDLMQSTVAAAANQAAVGDATGALATLDSLQSQLDQATTTGDISTERAAAIQQTIDQVRSDLRETTVPETIAPEPEPEAPESTVDSTVPETPQDTGDNGNNGNGKGNNGNGKSNNGNGNGKNK</sequence>
<keyword evidence="2" id="KW-0732">Signal</keyword>
<proteinExistence type="predicted"/>
<feature type="compositionally biased region" description="Gly residues" evidence="1">
    <location>
        <begin position="132"/>
        <end position="142"/>
    </location>
</feature>
<dbReference type="Proteomes" id="UP001501803">
    <property type="component" value="Unassembled WGS sequence"/>
</dbReference>
<keyword evidence="4" id="KW-1185">Reference proteome</keyword>
<protein>
    <recommendedName>
        <fullName evidence="5">Mucin-associated surface protein</fullName>
    </recommendedName>
</protein>
<evidence type="ECO:0008006" key="5">
    <source>
        <dbReference type="Google" id="ProtNLM"/>
    </source>
</evidence>
<feature type="chain" id="PRO_5046460508" description="Mucin-associated surface protein" evidence="2">
    <location>
        <begin position="24"/>
        <end position="156"/>
    </location>
</feature>
<reference evidence="4" key="1">
    <citation type="journal article" date="2019" name="Int. J. Syst. Evol. Microbiol.">
        <title>The Global Catalogue of Microorganisms (GCM) 10K type strain sequencing project: providing services to taxonomists for standard genome sequencing and annotation.</title>
        <authorList>
            <consortium name="The Broad Institute Genomics Platform"/>
            <consortium name="The Broad Institute Genome Sequencing Center for Infectious Disease"/>
            <person name="Wu L."/>
            <person name="Ma J."/>
        </authorList>
    </citation>
    <scope>NUCLEOTIDE SEQUENCE [LARGE SCALE GENOMIC DNA]</scope>
    <source>
        <strain evidence="4">JCM 17021</strain>
    </source>
</reference>
<name>A0ABP7K5N5_9MICO</name>
<evidence type="ECO:0000313" key="4">
    <source>
        <dbReference type="Proteomes" id="UP001501803"/>
    </source>
</evidence>
<accession>A0ABP7K5N5</accession>
<dbReference type="RefSeq" id="WP_345062468.1">
    <property type="nucleotide sequence ID" value="NZ_BAABCN010000002.1"/>
</dbReference>
<feature type="region of interest" description="Disordered" evidence="1">
    <location>
        <begin position="89"/>
        <end position="156"/>
    </location>
</feature>
<organism evidence="3 4">
    <name type="scientific">Leifsonia kafniensis</name>
    <dbReference type="NCBI Taxonomy" id="475957"/>
    <lineage>
        <taxon>Bacteria</taxon>
        <taxon>Bacillati</taxon>
        <taxon>Actinomycetota</taxon>
        <taxon>Actinomycetes</taxon>
        <taxon>Micrococcales</taxon>
        <taxon>Microbacteriaceae</taxon>
        <taxon>Leifsonia</taxon>
    </lineage>
</organism>
<gene>
    <name evidence="3" type="ORF">GCM10022381_07790</name>
</gene>
<evidence type="ECO:0000256" key="2">
    <source>
        <dbReference type="SAM" id="SignalP"/>
    </source>
</evidence>
<dbReference type="PROSITE" id="PS51257">
    <property type="entry name" value="PROKAR_LIPOPROTEIN"/>
    <property type="match status" value="1"/>
</dbReference>
<evidence type="ECO:0000256" key="1">
    <source>
        <dbReference type="SAM" id="MobiDB-lite"/>
    </source>
</evidence>
<comment type="caution">
    <text evidence="3">The sequence shown here is derived from an EMBL/GenBank/DDBJ whole genome shotgun (WGS) entry which is preliminary data.</text>
</comment>
<feature type="compositionally biased region" description="Low complexity" evidence="1">
    <location>
        <begin position="143"/>
        <end position="156"/>
    </location>
</feature>
<evidence type="ECO:0000313" key="3">
    <source>
        <dbReference type="EMBL" id="GAA3866629.1"/>
    </source>
</evidence>